<feature type="compositionally biased region" description="Polar residues" evidence="1">
    <location>
        <begin position="234"/>
        <end position="246"/>
    </location>
</feature>
<feature type="region of interest" description="Disordered" evidence="1">
    <location>
        <begin position="463"/>
        <end position="496"/>
    </location>
</feature>
<dbReference type="Pfam" id="PF12257">
    <property type="entry name" value="IML1"/>
    <property type="match status" value="1"/>
</dbReference>
<dbReference type="PANTHER" id="PTHR13179">
    <property type="entry name" value="DEP DOMAIN CONTAINING PROTEIN 5"/>
    <property type="match status" value="1"/>
</dbReference>
<feature type="region of interest" description="Disordered" evidence="1">
    <location>
        <begin position="1237"/>
        <end position="1263"/>
    </location>
</feature>
<organism evidence="4 5">
    <name type="scientific">Cyclotella cryptica</name>
    <dbReference type="NCBI Taxonomy" id="29204"/>
    <lineage>
        <taxon>Eukaryota</taxon>
        <taxon>Sar</taxon>
        <taxon>Stramenopiles</taxon>
        <taxon>Ochrophyta</taxon>
        <taxon>Bacillariophyta</taxon>
        <taxon>Coscinodiscophyceae</taxon>
        <taxon>Thalassiosirophycidae</taxon>
        <taxon>Stephanodiscales</taxon>
        <taxon>Stephanodiscaceae</taxon>
        <taxon>Cyclotella</taxon>
    </lineage>
</organism>
<dbReference type="InterPro" id="IPR045838">
    <property type="entry name" value="DEPDC5_CTD"/>
</dbReference>
<feature type="region of interest" description="Disordered" evidence="1">
    <location>
        <begin position="579"/>
        <end position="644"/>
    </location>
</feature>
<reference evidence="4 5" key="1">
    <citation type="journal article" date="2020" name="G3 (Bethesda)">
        <title>Improved Reference Genome for Cyclotella cryptica CCMP332, a Model for Cell Wall Morphogenesis, Salinity Adaptation, and Lipid Production in Diatoms (Bacillariophyta).</title>
        <authorList>
            <person name="Roberts W.R."/>
            <person name="Downey K.M."/>
            <person name="Ruck E.C."/>
            <person name="Traller J.C."/>
            <person name="Alverson A.J."/>
        </authorList>
    </citation>
    <scope>NUCLEOTIDE SEQUENCE [LARGE SCALE GENOMIC DNA]</scope>
    <source>
        <strain evidence="4 5">CCMP332</strain>
    </source>
</reference>
<evidence type="ECO:0000259" key="3">
    <source>
        <dbReference type="Pfam" id="PF19418"/>
    </source>
</evidence>
<dbReference type="EMBL" id="JABMIG020000010">
    <property type="protein sequence ID" value="KAL3804023.1"/>
    <property type="molecule type" value="Genomic_DNA"/>
</dbReference>
<feature type="compositionally biased region" description="Polar residues" evidence="1">
    <location>
        <begin position="667"/>
        <end position="684"/>
    </location>
</feature>
<name>A0ABD3QUW1_9STRA</name>
<comment type="caution">
    <text evidence="4">The sequence shown here is derived from an EMBL/GenBank/DDBJ whole genome shotgun (WGS) entry which is preliminary data.</text>
</comment>
<dbReference type="InterPro" id="IPR048255">
    <property type="entry name" value="IML1_N"/>
</dbReference>
<evidence type="ECO:0000256" key="1">
    <source>
        <dbReference type="SAM" id="MobiDB-lite"/>
    </source>
</evidence>
<feature type="region of interest" description="Disordered" evidence="1">
    <location>
        <begin position="216"/>
        <end position="285"/>
    </location>
</feature>
<feature type="compositionally biased region" description="Polar residues" evidence="1">
    <location>
        <begin position="1"/>
        <end position="15"/>
    </location>
</feature>
<accession>A0ABD3QUW1</accession>
<sequence length="2125" mass="235723">MPRLTTQRNDSSGSGSADDHEASIVATLSNLSTTPTFSNLAHASARVAQRAANAADAAEVTDDAHSPQQSSLHGDHAGQRESTAAPFYGQPVSLSTFSFSRMPMMPPSHMQQSIATAAEIPTVSSADGRAASLPQPAYASYNSQPFTHGVPPTDSNNAHEAIGNRSWTNFMFGRVSSTTGTAAANTATRDVGMAGSRADAPGTSDRLAWGAASFMEKRGPRGGRGMSRPPISPNPSHTPQQTANSSRMMGRGGGRGYIPPPSTVEEYDGSVETSVAGETASVHSDLPEVPLSTGLVSLSIHEALTFDGVELALHPDVFNSSPSSTKPDGGKNDDGTKSPGTLEQLQTKQNNRIRPGDLVEIRVWTLRPGAKVDSNTVASSSNPSSAIKTNSMITAGSNYHSRNPSLITLSSMLSPGGVQGVNASRGSGMYIANTPLLNTPQSLASPGENVANVMTSLPPPLPSIIGGQGPSPRGGASFQYREMEDRSSSNNLSGLHGEYVLDNSRQNEQISKNNTPSTSNLSSVPSTSLAGLALPDSFAPSVPFLSQNNIPSFSTAETDSLQGHSRDSSLVTNLSAMHSRDNSLMSPSPSWLIGGGGGGGSGGSPSTKDDAAIPFPNSLFRPDTTSSVSKAPPPSHPLAGISQHNHPTFAKNIISSTPLSMTPPSSAFINSTRKSASQPSSTSVMRPPLAPSHEVNTSASSEVGAHSISKTLSMDLISEVESPERTQDVLHKRHSSVPASEFSSTNIDGAIKPSKLLNISHAANLALPSTLPKLCETDDGNNVPSQVDDGDNTLDRIQKTHFVRVSFVMPISERSLSCIKSGARTQVSLLRRVADLYKITAFCPVTVTRVLKRDETHVRQSNAADFITVTMKDQFVSRRDMYSFQKSFLNDWVYEGKRLVFDGIRTNAKVIRHGNHAIKSGIITEDTKITFRSRSARIIWLVQMSSEMWDFASPYDTSINHKTHEPTCHIYFDKFVAFCHRLFAKWKKLDLTHNLTVIYFSRTYLYNNGQETARKEFLPPISSPRNDLPVHVDADGRFYEDHYKIVIENETRADWESLIPIMKREFVNYPKGVKWDLSHGSGRIPSTASQGNVLESINITLNLLHLHYVDRDLHRTGNSLVVITPGNGVFEIDKNLASITKQRMMDNGIGSDMLSLSLPPLHIAPFFLYKEKGTSSAEELQGFDDWKVFFEIPHWMNLSFVCYDDEEEPMLYNQSAPTDPSISKKESDTISQTWQTSNGLLTRKSTHPLPITEPLPHSYHDTSDKSQYKHMISDRDFDDILQACRPRNRGERGSGLPMALTTLINKIATKTESQQQVIVYNLSRQHVLLDNQWQRSPQQVIKHSSRGRFLEWGAVNFENYSAQWMNDMPKDDSGSQSSPSSFISSGSCISSLQHGGLGLLQSSMSLGDGSAHKASDEKEDPCVTNFDYDDSLSSSFLQDETALKKMMSNYDKKAFSYPPKHQPERLTDHGFPAKPSCPSPLLPTSGIEAALEHYDNPKEAQNRPVTELPSVVRAVGIRENSLKISEEACTRSMVVSPHYSGLTPFSFDRRMEGLRPSVMRLVAPEALSGSVNPLGSRRKSFSVFHDSFRPVGESSGSIHLKTPKHQHPKIPSVQQTPSKNQSNRGERVQPHQHVTHRRRRKHWVLNPFRQDDEDEVLAKRTHNRRRWSHVFPLGEEEFKRHAGPNWKSLCQPAILPITIDFHPSTQELQDKERFRIKQYSVTLPPMNETNYKSHTELLDELVAQRIIQDFQIVPRAIISSRRDATDNILEHTLSMGHKIQQLSYNPSNDSVDVIQYYANFAENENPQIYRYSLWSTLMQDYVSVSQTFSKYTSPYKWNEVDMLISGDAITHILEGMRYPRISFVIIPDQFSDLNEEKEYVSKFQRLIDYFIKLQPKDSQNKTEIEVYLTNDSNPRSSSDDKRFVVDLRKRGDEKYTWMEMVHDSNCDTRRTFRITIQWLVAVSAKIEQQAQLLQRRCTQYGLKLVSVPHYSALRSCFLNPFVVPLTIPIRNKNIVDLVESALTQKFGFVYDGCHMSDPNELDNLDGFDFMINKWSIKKRKKFVPATQYLHRSGTLFGRILRDSKGCAILITYLNIRHVGSDAELQSAARQIFRDVEYFIVNTNKG</sequence>
<evidence type="ECO:0000313" key="5">
    <source>
        <dbReference type="Proteomes" id="UP001516023"/>
    </source>
</evidence>
<gene>
    <name evidence="4" type="ORF">HJC23_006414</name>
</gene>
<proteinExistence type="predicted"/>
<dbReference type="InterPro" id="IPR027244">
    <property type="entry name" value="IML1"/>
</dbReference>
<feature type="compositionally biased region" description="Polar residues" evidence="1">
    <location>
        <begin position="1612"/>
        <end position="1623"/>
    </location>
</feature>
<dbReference type="Proteomes" id="UP001516023">
    <property type="component" value="Unassembled WGS sequence"/>
</dbReference>
<feature type="compositionally biased region" description="Gly residues" evidence="1">
    <location>
        <begin position="593"/>
        <end position="603"/>
    </location>
</feature>
<feature type="region of interest" description="Disordered" evidence="1">
    <location>
        <begin position="54"/>
        <end position="87"/>
    </location>
</feature>
<feature type="region of interest" description="Disordered" evidence="1">
    <location>
        <begin position="1"/>
        <end position="21"/>
    </location>
</feature>
<evidence type="ECO:0000313" key="4">
    <source>
        <dbReference type="EMBL" id="KAL3804023.1"/>
    </source>
</evidence>
<evidence type="ECO:0008006" key="6">
    <source>
        <dbReference type="Google" id="ProtNLM"/>
    </source>
</evidence>
<feature type="region of interest" description="Disordered" evidence="1">
    <location>
        <begin position="664"/>
        <end position="704"/>
    </location>
</feature>
<dbReference type="Pfam" id="PF19418">
    <property type="entry name" value="DEPDC5_CTD"/>
    <property type="match status" value="1"/>
</dbReference>
<feature type="compositionally biased region" description="Polar residues" evidence="1">
    <location>
        <begin position="338"/>
        <end position="352"/>
    </location>
</feature>
<evidence type="ECO:0000259" key="2">
    <source>
        <dbReference type="Pfam" id="PF12257"/>
    </source>
</evidence>
<dbReference type="PANTHER" id="PTHR13179:SF8">
    <property type="entry name" value="GATOR COMPLEX PROTEIN DEPDC5"/>
    <property type="match status" value="1"/>
</dbReference>
<feature type="domain" description="DEPDC5 C-terminal" evidence="3">
    <location>
        <begin position="1925"/>
        <end position="2083"/>
    </location>
</feature>
<feature type="region of interest" description="Disordered" evidence="1">
    <location>
        <begin position="1593"/>
        <end position="1641"/>
    </location>
</feature>
<protein>
    <recommendedName>
        <fullName evidence="6">DEP domain-containing protein</fullName>
    </recommendedName>
</protein>
<feature type="region of interest" description="Disordered" evidence="1">
    <location>
        <begin position="317"/>
        <end position="354"/>
    </location>
</feature>
<feature type="domain" description="Vacuolar membrane-associated protein Iml1 N-terminal" evidence="2">
    <location>
        <begin position="868"/>
        <end position="1169"/>
    </location>
</feature>
<keyword evidence="5" id="KW-1185">Reference proteome</keyword>